<keyword evidence="3" id="KW-1185">Reference proteome</keyword>
<organism evidence="2 3">
    <name type="scientific">Cellulomonas carbonis T26</name>
    <dbReference type="NCBI Taxonomy" id="947969"/>
    <lineage>
        <taxon>Bacteria</taxon>
        <taxon>Bacillati</taxon>
        <taxon>Actinomycetota</taxon>
        <taxon>Actinomycetes</taxon>
        <taxon>Micrococcales</taxon>
        <taxon>Cellulomonadaceae</taxon>
        <taxon>Cellulomonas</taxon>
    </lineage>
</organism>
<feature type="chain" id="PRO_5001967470" description="ScyD/ScyE family protein" evidence="1">
    <location>
        <begin position="30"/>
        <end position="372"/>
    </location>
</feature>
<evidence type="ECO:0000256" key="1">
    <source>
        <dbReference type="SAM" id="SignalP"/>
    </source>
</evidence>
<dbReference type="AlphaFoldDB" id="A0A0A0BS01"/>
<reference evidence="2 3" key="2">
    <citation type="journal article" date="2015" name="Stand. Genomic Sci.">
        <title>Draft genome sequence of Cellulomonas carbonis T26(T) and comparative analysis of six Cellulomonas genomes.</title>
        <authorList>
            <person name="Zhuang W."/>
            <person name="Zhang S."/>
            <person name="Xia X."/>
            <person name="Wang G."/>
        </authorList>
    </citation>
    <scope>NUCLEOTIDE SEQUENCE [LARGE SCALE GENOMIC DNA]</scope>
    <source>
        <strain evidence="2 3">T26</strain>
    </source>
</reference>
<evidence type="ECO:0000313" key="2">
    <source>
        <dbReference type="EMBL" id="KGM09924.1"/>
    </source>
</evidence>
<comment type="caution">
    <text evidence="2">The sequence shown here is derived from an EMBL/GenBank/DDBJ whole genome shotgun (WGS) entry which is preliminary data.</text>
</comment>
<evidence type="ECO:0008006" key="4">
    <source>
        <dbReference type="Google" id="ProtNLM"/>
    </source>
</evidence>
<keyword evidence="1" id="KW-0732">Signal</keyword>
<dbReference type="EMBL" id="AXCY01000070">
    <property type="protein sequence ID" value="KGM09924.1"/>
    <property type="molecule type" value="Genomic_DNA"/>
</dbReference>
<proteinExistence type="predicted"/>
<dbReference type="SUPFAM" id="SSF63825">
    <property type="entry name" value="YWTD domain"/>
    <property type="match status" value="1"/>
</dbReference>
<dbReference type="InterPro" id="IPR011042">
    <property type="entry name" value="6-blade_b-propeller_TolB-like"/>
</dbReference>
<dbReference type="InterPro" id="IPR048031">
    <property type="entry name" value="ScyD/ScyE-like"/>
</dbReference>
<gene>
    <name evidence="2" type="ORF">N868_17555</name>
</gene>
<reference evidence="2 3" key="1">
    <citation type="submission" date="2013-08" db="EMBL/GenBank/DDBJ databases">
        <title>Genome sequencing of Cellulomonas carbonis T26.</title>
        <authorList>
            <person name="Chen F."/>
            <person name="Li Y."/>
            <person name="Wang G."/>
        </authorList>
    </citation>
    <scope>NUCLEOTIDE SEQUENCE [LARGE SCALE GENOMIC DNA]</scope>
    <source>
        <strain evidence="2 3">T26</strain>
    </source>
</reference>
<evidence type="ECO:0000313" key="3">
    <source>
        <dbReference type="Proteomes" id="UP000029839"/>
    </source>
</evidence>
<accession>A0A0A0BS01</accession>
<dbReference type="OrthoDB" id="928769at2"/>
<dbReference type="NCBIfam" id="NF033206">
    <property type="entry name" value="ScyE_fam"/>
    <property type="match status" value="1"/>
</dbReference>
<feature type="signal peptide" evidence="1">
    <location>
        <begin position="1"/>
        <end position="29"/>
    </location>
</feature>
<name>A0A0A0BS01_9CELL</name>
<dbReference type="Proteomes" id="UP000029839">
    <property type="component" value="Unassembled WGS sequence"/>
</dbReference>
<dbReference type="Gene3D" id="2.120.10.30">
    <property type="entry name" value="TolB, C-terminal domain"/>
    <property type="match status" value="1"/>
</dbReference>
<protein>
    <recommendedName>
        <fullName evidence="4">ScyD/ScyE family protein</fullName>
    </recommendedName>
</protein>
<sequence length="372" mass="37691">MRHLRPTSATAATTAAAALLLAGATSAAADPPPGIPPAHAASSPQTVVDGLAGPLSFDVTPDGTVYVGQAFAGLVTRVSRTGERTDLVATEGAGVGAVSYSRGTLTWAERTDEDFVVTSAVLVRRAADGSEQTVDVLAYEAGANPDQGNTYGIQGLSEECAASLPPEVAPFLLPYTGQVDSNPYASVTVGGTTYVADAGANAVLAVSADGEVSTAAVLPPVPIEITAGFAESFGLDACVVGLEYWAEPVPTDVEVGRHGVLYVSSLPGGPEDGSLGANGGVFTVDPRTGDVDLVHRGFLGATDLAVAPDGTVYVTELFGGRLSAITRTGEVRTVAELTEPAAVEWQRGRLYVATGAFGDGSIVTMMPARPAS</sequence>
<dbReference type="RefSeq" id="WP_052426339.1">
    <property type="nucleotide sequence ID" value="NZ_AXCY01000070.1"/>
</dbReference>